<keyword evidence="4" id="KW-0175">Coiled coil</keyword>
<evidence type="ECO:0000256" key="4">
    <source>
        <dbReference type="SAM" id="Coils"/>
    </source>
</evidence>
<evidence type="ECO:0000259" key="7">
    <source>
        <dbReference type="Pfam" id="PF11502"/>
    </source>
</evidence>
<feature type="compositionally biased region" description="Polar residues" evidence="5">
    <location>
        <begin position="333"/>
        <end position="354"/>
    </location>
</feature>
<feature type="compositionally biased region" description="Basic and acidic residues" evidence="5">
    <location>
        <begin position="307"/>
        <end position="329"/>
    </location>
</feature>
<proteinExistence type="inferred from homology"/>
<dbReference type="AlphaFoldDB" id="A0A7J7JR12"/>
<dbReference type="GO" id="GO:0031213">
    <property type="term" value="C:RSF complex"/>
    <property type="evidence" value="ECO:0007669"/>
    <property type="project" value="InterPro"/>
</dbReference>
<dbReference type="PANTHER" id="PTHR14296">
    <property type="entry name" value="REMODELING AND SPACING FACTOR 1"/>
    <property type="match status" value="1"/>
</dbReference>
<evidence type="ECO:0000313" key="9">
    <source>
        <dbReference type="Proteomes" id="UP000593567"/>
    </source>
</evidence>
<name>A0A7J7JR12_BUGNE</name>
<dbReference type="InterPro" id="IPR024670">
    <property type="entry name" value="BCL9_beta-catenin-bd_dom"/>
</dbReference>
<evidence type="ECO:0000256" key="5">
    <source>
        <dbReference type="SAM" id="MobiDB-lite"/>
    </source>
</evidence>
<sequence length="544" mass="61026">MSLNSTVQSFIVTTVLFTRLLGIGGNAEMAALRNLYELPYLAQFVTVNKVKFGFPTVDTEILEECLLVQGGDLLISDIAARILRHTLKNPAVRAKNFESHLIKLVESKSPSWNPLSNTEFNKLPAADKLKLLKWLADETKEKKDEIQDLLSEDVENLKNLEDKEIRVGQDSENRIYWYFQDQRLYRSKGCLYTKGGISDWQCIAITLQEWQAIIQDLEKSKEESERDLYSYLNDQLFVPIIKIYLENKANGTVPILKRPSDNDIQASEDSDIEKMMQTSTTPDQSQLIKSANPELSKVLSEPSNTIPKDRDKSKEDNSKKTADDRKGDFGKNGPNQNGGAKPNQENLSQPNQHPNIKMLAPQPSSAGPHHPGPPNTMSYSSPMNGGNNPHFQMSQNPMPANHPSWNGQQPQMPPYGNTRTGSPGMWGPNPMANPNVRPDISHNIVPDASLTPEQRQNREAGMATLRKIQEMLFTDDLGRQVTNFSHIDMARDPMPGSHMPPPADEFSMYTNGPRSVVECLWAQEASHSLLMVGQCRQAMVLLHI</sequence>
<comment type="caution">
    <text evidence="8">The sequence shown here is derived from an EMBL/GenBank/DDBJ whole genome shotgun (WGS) entry which is preliminary data.</text>
</comment>
<evidence type="ECO:0000256" key="2">
    <source>
        <dbReference type="ARBA" id="ARBA00009200"/>
    </source>
</evidence>
<comment type="similarity">
    <text evidence="2">Belongs to the BCL9 family.</text>
</comment>
<dbReference type="Proteomes" id="UP000593567">
    <property type="component" value="Unassembled WGS sequence"/>
</dbReference>
<dbReference type="OrthoDB" id="7668649at2759"/>
<protein>
    <submittedName>
        <fullName evidence="8">CECR2</fullName>
    </submittedName>
</protein>
<feature type="coiled-coil region" evidence="4">
    <location>
        <begin position="207"/>
        <end position="234"/>
    </location>
</feature>
<evidence type="ECO:0000256" key="1">
    <source>
        <dbReference type="ARBA" id="ARBA00004123"/>
    </source>
</evidence>
<dbReference type="GO" id="GO:0006355">
    <property type="term" value="P:regulation of DNA-templated transcription"/>
    <property type="evidence" value="ECO:0007669"/>
    <property type="project" value="InterPro"/>
</dbReference>
<dbReference type="EMBL" id="VXIV02001906">
    <property type="protein sequence ID" value="KAF6028799.1"/>
    <property type="molecule type" value="Genomic_DNA"/>
</dbReference>
<feature type="chain" id="PRO_5029591030" evidence="6">
    <location>
        <begin position="23"/>
        <end position="544"/>
    </location>
</feature>
<accession>A0A7J7JR12</accession>
<feature type="domain" description="B-cell lymphoma 9 beta-catenin binding" evidence="7">
    <location>
        <begin position="450"/>
        <end position="476"/>
    </location>
</feature>
<reference evidence="8" key="1">
    <citation type="submission" date="2020-06" db="EMBL/GenBank/DDBJ databases">
        <title>Draft genome of Bugula neritina, a colonial animal packing powerful symbionts and potential medicines.</title>
        <authorList>
            <person name="Rayko M."/>
        </authorList>
    </citation>
    <scope>NUCLEOTIDE SEQUENCE [LARGE SCALE GENOMIC DNA]</scope>
    <source>
        <strain evidence="8">Kwan_BN1</strain>
    </source>
</reference>
<comment type="subcellular location">
    <subcellularLocation>
        <location evidence="1">Nucleus</location>
    </subcellularLocation>
</comment>
<feature type="compositionally biased region" description="Low complexity" evidence="5">
    <location>
        <begin position="360"/>
        <end position="369"/>
    </location>
</feature>
<evidence type="ECO:0000256" key="3">
    <source>
        <dbReference type="ARBA" id="ARBA00023242"/>
    </source>
</evidence>
<keyword evidence="9" id="KW-1185">Reference proteome</keyword>
<feature type="region of interest" description="Disordered" evidence="5">
    <location>
        <begin position="293"/>
        <end position="409"/>
    </location>
</feature>
<dbReference type="PANTHER" id="PTHR14296:SF3">
    <property type="entry name" value="DIKAR, ISOFORM F"/>
    <property type="match status" value="1"/>
</dbReference>
<keyword evidence="6" id="KW-0732">Signal</keyword>
<evidence type="ECO:0000313" key="8">
    <source>
        <dbReference type="EMBL" id="KAF6028799.1"/>
    </source>
</evidence>
<organism evidence="8 9">
    <name type="scientific">Bugula neritina</name>
    <name type="common">Brown bryozoan</name>
    <name type="synonym">Sertularia neritina</name>
    <dbReference type="NCBI Taxonomy" id="10212"/>
    <lineage>
        <taxon>Eukaryota</taxon>
        <taxon>Metazoa</taxon>
        <taxon>Spiralia</taxon>
        <taxon>Lophotrochozoa</taxon>
        <taxon>Bryozoa</taxon>
        <taxon>Gymnolaemata</taxon>
        <taxon>Cheilostomatida</taxon>
        <taxon>Flustrina</taxon>
        <taxon>Buguloidea</taxon>
        <taxon>Bugulidae</taxon>
        <taxon>Bugula</taxon>
    </lineage>
</organism>
<feature type="compositionally biased region" description="Polar residues" evidence="5">
    <location>
        <begin position="375"/>
        <end position="409"/>
    </location>
</feature>
<dbReference type="Pfam" id="PF11502">
    <property type="entry name" value="BCL9"/>
    <property type="match status" value="1"/>
</dbReference>
<feature type="signal peptide" evidence="6">
    <location>
        <begin position="1"/>
        <end position="22"/>
    </location>
</feature>
<dbReference type="InterPro" id="IPR028938">
    <property type="entry name" value="Rsf1-like"/>
</dbReference>
<evidence type="ECO:0000256" key="6">
    <source>
        <dbReference type="SAM" id="SignalP"/>
    </source>
</evidence>
<keyword evidence="3" id="KW-0539">Nucleus</keyword>
<gene>
    <name evidence="8" type="ORF">EB796_012892</name>
</gene>